<organism evidence="2 3">
    <name type="scientific">Gigaspora margarita</name>
    <dbReference type="NCBI Taxonomy" id="4874"/>
    <lineage>
        <taxon>Eukaryota</taxon>
        <taxon>Fungi</taxon>
        <taxon>Fungi incertae sedis</taxon>
        <taxon>Mucoromycota</taxon>
        <taxon>Glomeromycotina</taxon>
        <taxon>Glomeromycetes</taxon>
        <taxon>Diversisporales</taxon>
        <taxon>Gigasporaceae</taxon>
        <taxon>Gigaspora</taxon>
    </lineage>
</organism>
<evidence type="ECO:0000313" key="3">
    <source>
        <dbReference type="Proteomes" id="UP000439903"/>
    </source>
</evidence>
<dbReference type="Proteomes" id="UP000439903">
    <property type="component" value="Unassembled WGS sequence"/>
</dbReference>
<keyword evidence="3" id="KW-1185">Reference proteome</keyword>
<gene>
    <name evidence="2" type="ORF">F8M41_016499</name>
</gene>
<proteinExistence type="predicted"/>
<evidence type="ECO:0000256" key="1">
    <source>
        <dbReference type="SAM" id="MobiDB-lite"/>
    </source>
</evidence>
<dbReference type="EMBL" id="WTPW01003581">
    <property type="protein sequence ID" value="KAF0337567.1"/>
    <property type="molecule type" value="Genomic_DNA"/>
</dbReference>
<name>A0A8H3WUF6_GIGMA</name>
<evidence type="ECO:0000313" key="2">
    <source>
        <dbReference type="EMBL" id="KAF0337567.1"/>
    </source>
</evidence>
<reference evidence="2 3" key="1">
    <citation type="journal article" date="2019" name="Environ. Microbiol.">
        <title>At the nexus of three kingdoms: the genome of the mycorrhizal fungus Gigaspora margarita provides insights into plant, endobacterial and fungal interactions.</title>
        <authorList>
            <person name="Venice F."/>
            <person name="Ghignone S."/>
            <person name="Salvioli di Fossalunga A."/>
            <person name="Amselem J."/>
            <person name="Novero M."/>
            <person name="Xianan X."/>
            <person name="Sedzielewska Toro K."/>
            <person name="Morin E."/>
            <person name="Lipzen A."/>
            <person name="Grigoriev I.V."/>
            <person name="Henrissat B."/>
            <person name="Martin F.M."/>
            <person name="Bonfante P."/>
        </authorList>
    </citation>
    <scope>NUCLEOTIDE SEQUENCE [LARGE SCALE GENOMIC DNA]</scope>
    <source>
        <strain evidence="2 3">BEG34</strain>
    </source>
</reference>
<feature type="region of interest" description="Disordered" evidence="1">
    <location>
        <begin position="1"/>
        <end position="40"/>
    </location>
</feature>
<protein>
    <submittedName>
        <fullName evidence="2">Uncharacterized protein</fullName>
    </submittedName>
</protein>
<feature type="compositionally biased region" description="Polar residues" evidence="1">
    <location>
        <begin position="1"/>
        <end position="12"/>
    </location>
</feature>
<dbReference type="AlphaFoldDB" id="A0A8H3WUF6"/>
<comment type="caution">
    <text evidence="2">The sequence shown here is derived from an EMBL/GenBank/DDBJ whole genome shotgun (WGS) entry which is preliminary data.</text>
</comment>
<sequence>MMNQSTNQTFGVQRQNNNRQLRRPQNLGRQAPRPQNTPNLFTDTFTAVQQYNALVEGSNPFVRTQGVEISPQSTQLSRDLFLGFSLT</sequence>
<accession>A0A8H3WUF6</accession>
<feature type="compositionally biased region" description="Low complexity" evidence="1">
    <location>
        <begin position="13"/>
        <end position="30"/>
    </location>
</feature>